<organism evidence="9 10">
    <name type="scientific">Aspergillus lucknowensis</name>
    <dbReference type="NCBI Taxonomy" id="176173"/>
    <lineage>
        <taxon>Eukaryota</taxon>
        <taxon>Fungi</taxon>
        <taxon>Dikarya</taxon>
        <taxon>Ascomycota</taxon>
        <taxon>Pezizomycotina</taxon>
        <taxon>Eurotiomycetes</taxon>
        <taxon>Eurotiomycetidae</taxon>
        <taxon>Eurotiales</taxon>
        <taxon>Aspergillaceae</taxon>
        <taxon>Aspergillus</taxon>
        <taxon>Aspergillus subgen. Nidulantes</taxon>
    </lineage>
</organism>
<evidence type="ECO:0000259" key="8">
    <source>
        <dbReference type="Pfam" id="PF13813"/>
    </source>
</evidence>
<evidence type="ECO:0000256" key="4">
    <source>
        <dbReference type="ARBA" id="ARBA00022692"/>
    </source>
</evidence>
<keyword evidence="6 7" id="KW-0472">Membrane</keyword>
<feature type="transmembrane region" description="Helical" evidence="7">
    <location>
        <begin position="193"/>
        <end position="212"/>
    </location>
</feature>
<feature type="domain" description="Wax synthase" evidence="8">
    <location>
        <begin position="227"/>
        <end position="311"/>
    </location>
</feature>
<dbReference type="Proteomes" id="UP001610432">
    <property type="component" value="Unassembled WGS sequence"/>
</dbReference>
<dbReference type="Pfam" id="PF13813">
    <property type="entry name" value="MBOAT_2"/>
    <property type="match status" value="1"/>
</dbReference>
<evidence type="ECO:0000256" key="2">
    <source>
        <dbReference type="ARBA" id="ARBA00007282"/>
    </source>
</evidence>
<dbReference type="EMBL" id="JBFXLQ010000071">
    <property type="protein sequence ID" value="KAL2862193.1"/>
    <property type="molecule type" value="Genomic_DNA"/>
</dbReference>
<evidence type="ECO:0000256" key="3">
    <source>
        <dbReference type="ARBA" id="ARBA00022679"/>
    </source>
</evidence>
<dbReference type="PANTHER" id="PTHR31595">
    <property type="entry name" value="LONG-CHAIN-ALCOHOL O-FATTY-ACYLTRANSFERASE 3-RELATED"/>
    <property type="match status" value="1"/>
</dbReference>
<keyword evidence="10" id="KW-1185">Reference proteome</keyword>
<keyword evidence="4 7" id="KW-0812">Transmembrane</keyword>
<evidence type="ECO:0000313" key="10">
    <source>
        <dbReference type="Proteomes" id="UP001610432"/>
    </source>
</evidence>
<name>A0ABR4LCC4_9EURO</name>
<feature type="transmembrane region" description="Helical" evidence="7">
    <location>
        <begin position="339"/>
        <end position="365"/>
    </location>
</feature>
<reference evidence="9 10" key="1">
    <citation type="submission" date="2024-07" db="EMBL/GenBank/DDBJ databases">
        <title>Section-level genome sequencing and comparative genomics of Aspergillus sections Usti and Cavernicolus.</title>
        <authorList>
            <consortium name="Lawrence Berkeley National Laboratory"/>
            <person name="Nybo J.L."/>
            <person name="Vesth T.C."/>
            <person name="Theobald S."/>
            <person name="Frisvad J.C."/>
            <person name="Larsen T.O."/>
            <person name="Kjaerboelling I."/>
            <person name="Rothschild-Mancinelli K."/>
            <person name="Lyhne E.K."/>
            <person name="Kogle M.E."/>
            <person name="Barry K."/>
            <person name="Clum A."/>
            <person name="Na H."/>
            <person name="Ledsgaard L."/>
            <person name="Lin J."/>
            <person name="Lipzen A."/>
            <person name="Kuo A."/>
            <person name="Riley R."/>
            <person name="Mondo S."/>
            <person name="Labutti K."/>
            <person name="Haridas S."/>
            <person name="Pangalinan J."/>
            <person name="Salamov A.A."/>
            <person name="Simmons B.A."/>
            <person name="Magnuson J.K."/>
            <person name="Chen J."/>
            <person name="Drula E."/>
            <person name="Henrissat B."/>
            <person name="Wiebenga A."/>
            <person name="Lubbers R.J."/>
            <person name="Gomes A.C."/>
            <person name="Macurrencykelacurrency M.R."/>
            <person name="Stajich J."/>
            <person name="Grigoriev I.V."/>
            <person name="Mortensen U.H."/>
            <person name="De Vries R.P."/>
            <person name="Baker S.E."/>
            <person name="Andersen M.R."/>
        </authorList>
    </citation>
    <scope>NUCLEOTIDE SEQUENCE [LARGE SCALE GENOMIC DNA]</scope>
    <source>
        <strain evidence="9 10">CBS 449.75</strain>
    </source>
</reference>
<comment type="subcellular location">
    <subcellularLocation>
        <location evidence="1">Membrane</location>
        <topology evidence="1">Multi-pass membrane protein</topology>
    </subcellularLocation>
</comment>
<gene>
    <name evidence="9" type="ORF">BJX67DRAFT_310334</name>
</gene>
<accession>A0ABR4LCC4</accession>
<dbReference type="GO" id="GO:0016740">
    <property type="term" value="F:transferase activity"/>
    <property type="evidence" value="ECO:0007669"/>
    <property type="project" value="UniProtKB-KW"/>
</dbReference>
<dbReference type="RefSeq" id="XP_070881172.1">
    <property type="nucleotide sequence ID" value="XM_071027142.1"/>
</dbReference>
<dbReference type="InterPro" id="IPR032805">
    <property type="entry name" value="Wax_synthase_dom"/>
</dbReference>
<evidence type="ECO:0000256" key="1">
    <source>
        <dbReference type="ARBA" id="ARBA00004141"/>
    </source>
</evidence>
<keyword evidence="3 9" id="KW-0808">Transferase</keyword>
<dbReference type="GeneID" id="98142214"/>
<evidence type="ECO:0000256" key="7">
    <source>
        <dbReference type="SAM" id="Phobius"/>
    </source>
</evidence>
<evidence type="ECO:0000256" key="6">
    <source>
        <dbReference type="ARBA" id="ARBA00023136"/>
    </source>
</evidence>
<sequence>MDHMDLHAIIDPWARPVTSLVTILLIRRLQFTIAQLLIIFTPRTSLLRAASIPVQIALAVVAFPHVQHVIVPPISIHYRCLAGGTIALQTILSISVSAMIRLDDTDVSKLTKTQHSTTTPGLRTKMAALTALMNNQRCLGTHLQNNWIAPFDESNPNRVPSRLEAVARTALEFTTGYLFRQVAITELWDRLPLGLFWLLYIASWLNGIYLFGDLVGLLCGDRVEDHPPSFGSIRHTKTIRGFWGKYWHQANRFAFQGASNYVCKEVLGLTGLVQRYLNILFVFSLSGVFHVVTDAAEGIPPRESRAMSFFCAQAVGILLEDGAQALWRRWAGYRRGDAFAVPVWATLLGYLWTWGFLSVTAAWFAQPHEPIFLAKHGVPYGVIRRIGGATGL</sequence>
<comment type="caution">
    <text evidence="9">The sequence shown here is derived from an EMBL/GenBank/DDBJ whole genome shotgun (WGS) entry which is preliminary data.</text>
</comment>
<evidence type="ECO:0000256" key="5">
    <source>
        <dbReference type="ARBA" id="ARBA00022989"/>
    </source>
</evidence>
<proteinExistence type="inferred from homology"/>
<dbReference type="PANTHER" id="PTHR31595:SF27">
    <property type="entry name" value="WAX SYNTHASE DOMAIN-CONTAINING PROTEIN-RELATED"/>
    <property type="match status" value="1"/>
</dbReference>
<comment type="similarity">
    <text evidence="2">Belongs to the wax synthase family.</text>
</comment>
<keyword evidence="5 7" id="KW-1133">Transmembrane helix</keyword>
<protein>
    <submittedName>
        <fullName evidence="9">Membrane bound O-acyl transferase family-domain-containing protein</fullName>
    </submittedName>
</protein>
<dbReference type="InterPro" id="IPR044851">
    <property type="entry name" value="Wax_synthase"/>
</dbReference>
<evidence type="ECO:0000313" key="9">
    <source>
        <dbReference type="EMBL" id="KAL2862193.1"/>
    </source>
</evidence>